<dbReference type="GO" id="GO:0000976">
    <property type="term" value="F:transcription cis-regulatory region binding"/>
    <property type="evidence" value="ECO:0007669"/>
    <property type="project" value="TreeGrafter"/>
</dbReference>
<dbReference type="GO" id="GO:0003700">
    <property type="term" value="F:DNA-binding transcription factor activity"/>
    <property type="evidence" value="ECO:0007669"/>
    <property type="project" value="TreeGrafter"/>
</dbReference>
<evidence type="ECO:0000313" key="5">
    <source>
        <dbReference type="Proteomes" id="UP000346198"/>
    </source>
</evidence>
<dbReference type="InterPro" id="IPR009057">
    <property type="entry name" value="Homeodomain-like_sf"/>
</dbReference>
<name>A0A6C2ULZ4_9BACT</name>
<reference evidence="4 5" key="1">
    <citation type="submission" date="2019-04" db="EMBL/GenBank/DDBJ databases">
        <authorList>
            <person name="Van Vliet M D."/>
        </authorList>
    </citation>
    <scope>NUCLEOTIDE SEQUENCE [LARGE SCALE GENOMIC DNA]</scope>
    <source>
        <strain evidence="4 5">F21</strain>
    </source>
</reference>
<dbReference type="Gene3D" id="1.10.357.10">
    <property type="entry name" value="Tetracycline Repressor, domain 2"/>
    <property type="match status" value="1"/>
</dbReference>
<evidence type="ECO:0000313" key="4">
    <source>
        <dbReference type="EMBL" id="VGO21138.1"/>
    </source>
</evidence>
<keyword evidence="5" id="KW-1185">Reference proteome</keyword>
<dbReference type="PRINTS" id="PR00455">
    <property type="entry name" value="HTHTETR"/>
</dbReference>
<sequence>MTKYSAAEGTKTKLINASGELAAELGFDNISTRAVAERSGENIGSIHYHFGGKDGLFEAVVKTAIADFVESPSWQGMAQLEAEDVSPQQLSELVREMIQRQITLLFRTDKPNWHSQVIYQLLQYEGPLYDIFEREILKPDSVAMLKFFRVLDPEISEEEAFLRNLIVKMPIFSHANYMSTILKRLKMSKYSERYLQIMEDLVVRQTQLLLGLPVD</sequence>
<dbReference type="EMBL" id="CAAHFH010000002">
    <property type="protein sequence ID" value="VGO21138.1"/>
    <property type="molecule type" value="Genomic_DNA"/>
</dbReference>
<organism evidence="4 5">
    <name type="scientific">Pontiella sulfatireligans</name>
    <dbReference type="NCBI Taxonomy" id="2750658"/>
    <lineage>
        <taxon>Bacteria</taxon>
        <taxon>Pseudomonadati</taxon>
        <taxon>Kiritimatiellota</taxon>
        <taxon>Kiritimatiellia</taxon>
        <taxon>Kiritimatiellales</taxon>
        <taxon>Pontiellaceae</taxon>
        <taxon>Pontiella</taxon>
    </lineage>
</organism>
<dbReference type="InterPro" id="IPR001647">
    <property type="entry name" value="HTH_TetR"/>
</dbReference>
<keyword evidence="1 2" id="KW-0238">DNA-binding</keyword>
<gene>
    <name evidence="4" type="primary">ybiH_1</name>
    <name evidence="4" type="ORF">SCARR_03209</name>
</gene>
<proteinExistence type="predicted"/>
<accession>A0A6C2ULZ4</accession>
<dbReference type="RefSeq" id="WP_136062622.1">
    <property type="nucleotide sequence ID" value="NZ_CAAHFH010000002.1"/>
</dbReference>
<dbReference type="PANTHER" id="PTHR30055">
    <property type="entry name" value="HTH-TYPE TRANSCRIPTIONAL REGULATOR RUTR"/>
    <property type="match status" value="1"/>
</dbReference>
<dbReference type="PANTHER" id="PTHR30055:SF233">
    <property type="entry name" value="REGULATORY PROTEIN TETR"/>
    <property type="match status" value="1"/>
</dbReference>
<dbReference type="SUPFAM" id="SSF46689">
    <property type="entry name" value="Homeodomain-like"/>
    <property type="match status" value="1"/>
</dbReference>
<feature type="domain" description="HTH tetR-type" evidence="3">
    <location>
        <begin position="8"/>
        <end position="68"/>
    </location>
</feature>
<dbReference type="AlphaFoldDB" id="A0A6C2ULZ4"/>
<evidence type="ECO:0000259" key="3">
    <source>
        <dbReference type="PROSITE" id="PS50977"/>
    </source>
</evidence>
<feature type="DNA-binding region" description="H-T-H motif" evidence="2">
    <location>
        <begin position="31"/>
        <end position="50"/>
    </location>
</feature>
<protein>
    <submittedName>
        <fullName evidence="4">Putative HTH-type transcriptional regulator YbiH</fullName>
    </submittedName>
</protein>
<evidence type="ECO:0000256" key="2">
    <source>
        <dbReference type="PROSITE-ProRule" id="PRU00335"/>
    </source>
</evidence>
<dbReference type="Gene3D" id="1.10.10.60">
    <property type="entry name" value="Homeodomain-like"/>
    <property type="match status" value="1"/>
</dbReference>
<evidence type="ECO:0000256" key="1">
    <source>
        <dbReference type="ARBA" id="ARBA00023125"/>
    </source>
</evidence>
<dbReference type="PROSITE" id="PS50977">
    <property type="entry name" value="HTH_TETR_2"/>
    <property type="match status" value="1"/>
</dbReference>
<dbReference type="InterPro" id="IPR050109">
    <property type="entry name" value="HTH-type_TetR-like_transc_reg"/>
</dbReference>
<dbReference type="Pfam" id="PF00440">
    <property type="entry name" value="TetR_N"/>
    <property type="match status" value="1"/>
</dbReference>
<dbReference type="Proteomes" id="UP000346198">
    <property type="component" value="Unassembled WGS sequence"/>
</dbReference>